<feature type="region of interest" description="Disordered" evidence="1">
    <location>
        <begin position="213"/>
        <end position="233"/>
    </location>
</feature>
<sequence length="438" mass="47406">MRSSFSMLIPTQTVVQAAVCTLDQPAVFNPTVATPAIPTAHGQRESLASSVPINTSPILFNVSNGSSAPPQPLPATTAISCQAPTGFGTARGRSRQVVAHPTILYYLPTSTSATSQPSSTLPIDMGRMVTHTPVAAGHQPIRAMVCESWRPISLQGLPVSLPNGVPVQNAAVPLHATNFATTEAHANGGNQPFLKGQQGHPSPALQNISAQHASGYKSGRAHQAQNRRTPAWQRSGTNVHGALQGMCTYYSYNLSAALKQYEQRDAQSCSPEWQTASILIRMYPCELRNRTVIVLNRVIEATCGPDVAVVVNIESRFEAAFVMHVKTNSVQDLVSALHNRVLMDRHGFWYAKTVDQRDRMREYCEGMCSVPRKECSANMDGLPRMPLVLEPLNTPIHPQESSLTVSQHNTDLTANASARVGDELKEQLDELTSGAFPT</sequence>
<accession>G0UBL5</accession>
<feature type="region of interest" description="Disordered" evidence="1">
    <location>
        <begin position="186"/>
        <end position="205"/>
    </location>
</feature>
<organism evidence="2">
    <name type="scientific">Trypanosoma vivax (strain Y486)</name>
    <dbReference type="NCBI Taxonomy" id="1055687"/>
    <lineage>
        <taxon>Eukaryota</taxon>
        <taxon>Discoba</taxon>
        <taxon>Euglenozoa</taxon>
        <taxon>Kinetoplastea</taxon>
        <taxon>Metakinetoplastina</taxon>
        <taxon>Trypanosomatida</taxon>
        <taxon>Trypanosomatidae</taxon>
        <taxon>Trypanosoma</taxon>
        <taxon>Duttonella</taxon>
    </lineage>
</organism>
<feature type="compositionally biased region" description="Polar residues" evidence="1">
    <location>
        <begin position="223"/>
        <end position="233"/>
    </location>
</feature>
<name>G0UBL5_TRYVY</name>
<protein>
    <submittedName>
        <fullName evidence="2">Uncharacterized protein</fullName>
    </submittedName>
</protein>
<reference evidence="2" key="1">
    <citation type="journal article" date="2012" name="Proc. Natl. Acad. Sci. U.S.A.">
        <title>Antigenic diversity is generated by distinct evolutionary mechanisms in African trypanosome species.</title>
        <authorList>
            <person name="Jackson A.P."/>
            <person name="Berry A."/>
            <person name="Aslett M."/>
            <person name="Allison H.C."/>
            <person name="Burton P."/>
            <person name="Vavrova-Anderson J."/>
            <person name="Brown R."/>
            <person name="Browne H."/>
            <person name="Corton N."/>
            <person name="Hauser H."/>
            <person name="Gamble J."/>
            <person name="Gilderthorp R."/>
            <person name="Marcello L."/>
            <person name="McQuillan J."/>
            <person name="Otto T.D."/>
            <person name="Quail M.A."/>
            <person name="Sanders M.J."/>
            <person name="van Tonder A."/>
            <person name="Ginger M.L."/>
            <person name="Field M.C."/>
            <person name="Barry J.D."/>
            <person name="Hertz-Fowler C."/>
            <person name="Berriman M."/>
        </authorList>
    </citation>
    <scope>NUCLEOTIDE SEQUENCE</scope>
    <source>
        <strain evidence="2">Y486</strain>
    </source>
</reference>
<gene>
    <name evidence="2" type="ORF">TVY486_1106960</name>
</gene>
<dbReference type="VEuPathDB" id="TriTrypDB:TvY486_1106960"/>
<dbReference type="EMBL" id="HE573027">
    <property type="protein sequence ID" value="CCC53212.1"/>
    <property type="molecule type" value="Genomic_DNA"/>
</dbReference>
<dbReference type="AlphaFoldDB" id="G0UBL5"/>
<proteinExistence type="predicted"/>
<evidence type="ECO:0000313" key="2">
    <source>
        <dbReference type="EMBL" id="CCC53212.1"/>
    </source>
</evidence>
<evidence type="ECO:0000256" key="1">
    <source>
        <dbReference type="SAM" id="MobiDB-lite"/>
    </source>
</evidence>